<feature type="non-terminal residue" evidence="1">
    <location>
        <position position="355"/>
    </location>
</feature>
<evidence type="ECO:0000313" key="1">
    <source>
        <dbReference type="EMBL" id="JAS88231.1"/>
    </source>
</evidence>
<name>A0A1B6IMT5_9HEMI</name>
<sequence length="355" mass="40574">MTKYFANCNLLEATEVLLRNVGVPEDEKETLEKLFWDKILHFRQEKASEGSRCLLQHSWQQSWSAIRLLHVLRHGQRQDIASEPDETLTASRKEAVFTSLLECLDHLTPEHRKVLKAVFSKILLENLINKEKILPKLDRSIEDALHDSLIAQLGETHCLLQLMLCQHNAFKDINQGISDLYSSAVISCLHKIRDCENSSKDILLNALYGLLILMPPAKLSVCEEIGALLYLLCLANVLELDTVLRVTSCCSSLAVYEYLTDRESKRKLRHIDCSNATDPQLVNSVFQVITKDCRVSLEELSLRVITSKCHWVEELVGMATQFVLDHDWEKLNTLVFFPALWPVLAVNVWKVLSNR</sequence>
<accession>A0A1B6IMT5</accession>
<protein>
    <submittedName>
        <fullName evidence="1">Uncharacterized protein</fullName>
    </submittedName>
</protein>
<gene>
    <name evidence="1" type="ORF">g.26415</name>
</gene>
<proteinExistence type="predicted"/>
<organism evidence="1">
    <name type="scientific">Homalodisca liturata</name>
    <dbReference type="NCBI Taxonomy" id="320908"/>
    <lineage>
        <taxon>Eukaryota</taxon>
        <taxon>Metazoa</taxon>
        <taxon>Ecdysozoa</taxon>
        <taxon>Arthropoda</taxon>
        <taxon>Hexapoda</taxon>
        <taxon>Insecta</taxon>
        <taxon>Pterygota</taxon>
        <taxon>Neoptera</taxon>
        <taxon>Paraneoptera</taxon>
        <taxon>Hemiptera</taxon>
        <taxon>Auchenorrhyncha</taxon>
        <taxon>Membracoidea</taxon>
        <taxon>Cicadellidae</taxon>
        <taxon>Cicadellinae</taxon>
        <taxon>Proconiini</taxon>
        <taxon>Homalodisca</taxon>
    </lineage>
</organism>
<dbReference type="AlphaFoldDB" id="A0A1B6IMT5"/>
<reference evidence="1" key="1">
    <citation type="submission" date="2015-11" db="EMBL/GenBank/DDBJ databases">
        <title>De novo transcriptome assembly of four potential Pierce s Disease insect vectors from Arizona vineyards.</title>
        <authorList>
            <person name="Tassone E.E."/>
        </authorList>
    </citation>
    <scope>NUCLEOTIDE SEQUENCE</scope>
</reference>
<dbReference type="EMBL" id="GECU01019475">
    <property type="protein sequence ID" value="JAS88231.1"/>
    <property type="molecule type" value="Transcribed_RNA"/>
</dbReference>